<gene>
    <name evidence="2" type="ORF">OIU79_030120</name>
</gene>
<comment type="caution">
    <text evidence="2">The sequence shown here is derived from an EMBL/GenBank/DDBJ whole genome shotgun (WGS) entry which is preliminary data.</text>
</comment>
<protein>
    <submittedName>
        <fullName evidence="2">Uncharacterized protein</fullName>
    </submittedName>
</protein>
<name>A0A9Q0VI02_SALPP</name>
<organism evidence="2 3">
    <name type="scientific">Salix purpurea</name>
    <name type="common">Purple osier willow</name>
    <dbReference type="NCBI Taxonomy" id="77065"/>
    <lineage>
        <taxon>Eukaryota</taxon>
        <taxon>Viridiplantae</taxon>
        <taxon>Streptophyta</taxon>
        <taxon>Embryophyta</taxon>
        <taxon>Tracheophyta</taxon>
        <taxon>Spermatophyta</taxon>
        <taxon>Magnoliopsida</taxon>
        <taxon>eudicotyledons</taxon>
        <taxon>Gunneridae</taxon>
        <taxon>Pentapetalae</taxon>
        <taxon>rosids</taxon>
        <taxon>fabids</taxon>
        <taxon>Malpighiales</taxon>
        <taxon>Salicaceae</taxon>
        <taxon>Saliceae</taxon>
        <taxon>Salix</taxon>
    </lineage>
</organism>
<dbReference type="EMBL" id="JAPFFK010000008">
    <property type="protein sequence ID" value="KAJ6749161.1"/>
    <property type="molecule type" value="Genomic_DNA"/>
</dbReference>
<evidence type="ECO:0000313" key="2">
    <source>
        <dbReference type="EMBL" id="KAJ6749161.1"/>
    </source>
</evidence>
<proteinExistence type="predicted"/>
<reference evidence="2" key="1">
    <citation type="submission" date="2022-11" db="EMBL/GenBank/DDBJ databases">
        <authorList>
            <person name="Hyden B.L."/>
            <person name="Feng K."/>
            <person name="Yates T."/>
            <person name="Jawdy S."/>
            <person name="Smart L.B."/>
            <person name="Muchero W."/>
        </authorList>
    </citation>
    <scope>NUCLEOTIDE SEQUENCE</scope>
    <source>
        <tissue evidence="2">Shoot tip</tissue>
    </source>
</reference>
<dbReference type="Proteomes" id="UP001151532">
    <property type="component" value="Chromosome 12"/>
</dbReference>
<feature type="compositionally biased region" description="Polar residues" evidence="1">
    <location>
        <begin position="1"/>
        <end position="10"/>
    </location>
</feature>
<feature type="region of interest" description="Disordered" evidence="1">
    <location>
        <begin position="1"/>
        <end position="21"/>
    </location>
</feature>
<accession>A0A9Q0VI02</accession>
<evidence type="ECO:0000313" key="3">
    <source>
        <dbReference type="Proteomes" id="UP001151532"/>
    </source>
</evidence>
<evidence type="ECO:0000256" key="1">
    <source>
        <dbReference type="SAM" id="MobiDB-lite"/>
    </source>
</evidence>
<dbReference type="AlphaFoldDB" id="A0A9Q0VI02"/>
<keyword evidence="3" id="KW-1185">Reference proteome</keyword>
<dbReference type="OrthoDB" id="1804355at2759"/>
<sequence length="117" mass="13184">MSSGRSNSPTMHKGMAPPHGLQLSSFRSMRYVSMPPLANVSAAEPPAGPPPMTATRRLRFWSFGLDLLALIRKRRYGKAEMGFVWEWSTLGCSWEECRSPVKDLKTMEEVISLRWGV</sequence>
<reference evidence="2" key="2">
    <citation type="journal article" date="2023" name="Int. J. Mol. Sci.">
        <title>De Novo Assembly and Annotation of 11 Diverse Shrub Willow (Salix) Genomes Reveals Novel Gene Organization in Sex-Linked Regions.</title>
        <authorList>
            <person name="Hyden B."/>
            <person name="Feng K."/>
            <person name="Yates T.B."/>
            <person name="Jawdy S."/>
            <person name="Cereghino C."/>
            <person name="Smart L.B."/>
            <person name="Muchero W."/>
        </authorList>
    </citation>
    <scope>NUCLEOTIDE SEQUENCE</scope>
    <source>
        <tissue evidence="2">Shoot tip</tissue>
    </source>
</reference>